<proteinExistence type="predicted"/>
<dbReference type="InterPro" id="IPR048136">
    <property type="entry name" value="STM3941-like"/>
</dbReference>
<feature type="transmembrane region" description="Helical" evidence="1">
    <location>
        <begin position="39"/>
        <end position="59"/>
    </location>
</feature>
<keyword evidence="1" id="KW-1133">Transmembrane helix</keyword>
<reference evidence="2 3" key="1">
    <citation type="submission" date="2017-11" db="EMBL/GenBank/DDBJ databases">
        <authorList>
            <person name="Duchaud E."/>
        </authorList>
    </citation>
    <scope>NUCLEOTIDE SEQUENCE [LARGE SCALE GENOMIC DNA]</scope>
    <source>
        <strain evidence="2 3">TNO010</strain>
    </source>
</reference>
<gene>
    <name evidence="2" type="ORF">TNO010_520016</name>
</gene>
<dbReference type="RefSeq" id="WP_058885117.1">
    <property type="nucleotide sequence ID" value="NZ_JAFMUG010000004.1"/>
</dbReference>
<accession>A0A2I2MAR8</accession>
<dbReference type="Proteomes" id="UP000490060">
    <property type="component" value="Unassembled WGS sequence"/>
</dbReference>
<evidence type="ECO:0000313" key="2">
    <source>
        <dbReference type="EMBL" id="SOU89631.1"/>
    </source>
</evidence>
<dbReference type="AlphaFoldDB" id="A0A2I2MAR8"/>
<dbReference type="NCBIfam" id="NF041635">
    <property type="entry name" value="STM3941_fam"/>
    <property type="match status" value="1"/>
</dbReference>
<evidence type="ECO:0000313" key="3">
    <source>
        <dbReference type="Proteomes" id="UP000490060"/>
    </source>
</evidence>
<organism evidence="2 3">
    <name type="scientific">Tenacibaculum finnmarkense genomovar ulcerans</name>
    <dbReference type="NCBI Taxonomy" id="2781388"/>
    <lineage>
        <taxon>Bacteria</taxon>
        <taxon>Pseudomonadati</taxon>
        <taxon>Bacteroidota</taxon>
        <taxon>Flavobacteriia</taxon>
        <taxon>Flavobacteriales</taxon>
        <taxon>Flavobacteriaceae</taxon>
        <taxon>Tenacibaculum</taxon>
        <taxon>Tenacibaculum finnmarkense</taxon>
    </lineage>
</organism>
<protein>
    <recommendedName>
        <fullName evidence="4">PH domain-containing protein</fullName>
    </recommendedName>
</protein>
<dbReference type="EMBL" id="OENE01000048">
    <property type="protein sequence ID" value="SOU89631.1"/>
    <property type="molecule type" value="Genomic_DNA"/>
</dbReference>
<sequence length="160" mass="18303">MKNESHIFRPNQLKTLILFLASSAFVVIGVFILDSDPKIGWGNIIFFGLGVIVSLIQFYPNSTYLKLTDGGFEVKVLFRSNFTKWTDIKGFRQGKIKGNKMIFFDYTDNHKKWNNGKKVAKFLSGKEGAIQSSYNISTDKLIELMTEYKRKSKNMVQQGV</sequence>
<keyword evidence="1" id="KW-0812">Transmembrane</keyword>
<dbReference type="GeneID" id="79924492"/>
<feature type="transmembrane region" description="Helical" evidence="1">
    <location>
        <begin position="12"/>
        <end position="33"/>
    </location>
</feature>
<evidence type="ECO:0000256" key="1">
    <source>
        <dbReference type="SAM" id="Phobius"/>
    </source>
</evidence>
<evidence type="ECO:0008006" key="4">
    <source>
        <dbReference type="Google" id="ProtNLM"/>
    </source>
</evidence>
<keyword evidence="1" id="KW-0472">Membrane</keyword>
<name>A0A2I2MAR8_9FLAO</name>